<dbReference type="InterPro" id="IPR051553">
    <property type="entry name" value="Ran_GTPase-activating"/>
</dbReference>
<dbReference type="InterPro" id="IPR009091">
    <property type="entry name" value="RCC1/BLIP-II"/>
</dbReference>
<dbReference type="PROSITE" id="PS50012">
    <property type="entry name" value="RCC1_3"/>
    <property type="match status" value="5"/>
</dbReference>
<dbReference type="PANTHER" id="PTHR45982:SF1">
    <property type="entry name" value="REGULATOR OF CHROMOSOME CONDENSATION"/>
    <property type="match status" value="1"/>
</dbReference>
<evidence type="ECO:0000256" key="2">
    <source>
        <dbReference type="ARBA" id="ARBA00022737"/>
    </source>
</evidence>
<dbReference type="Proteomes" id="UP000030752">
    <property type="component" value="Unassembled WGS sequence"/>
</dbReference>
<evidence type="ECO:0000313" key="6">
    <source>
        <dbReference type="Proteomes" id="UP000030752"/>
    </source>
</evidence>
<keyword evidence="2" id="KW-0677">Repeat</keyword>
<dbReference type="PROSITE" id="PS00626">
    <property type="entry name" value="RCC1_2"/>
    <property type="match status" value="1"/>
</dbReference>
<dbReference type="STRING" id="1220924.W2S4M0"/>
<dbReference type="Pfam" id="PF25390">
    <property type="entry name" value="WD40_RLD"/>
    <property type="match status" value="1"/>
</dbReference>
<dbReference type="InParanoid" id="W2S4M0"/>
<keyword evidence="1" id="KW-0344">Guanine-nucleotide releasing factor</keyword>
<dbReference type="PANTHER" id="PTHR45982">
    <property type="entry name" value="REGULATOR OF CHROMOSOME CONDENSATION"/>
    <property type="match status" value="1"/>
</dbReference>
<dbReference type="GO" id="GO:0005737">
    <property type="term" value="C:cytoplasm"/>
    <property type="evidence" value="ECO:0007669"/>
    <property type="project" value="TreeGrafter"/>
</dbReference>
<feature type="repeat" description="RCC1" evidence="3">
    <location>
        <begin position="264"/>
        <end position="301"/>
    </location>
</feature>
<dbReference type="GO" id="GO:0005085">
    <property type="term" value="F:guanyl-nucleotide exchange factor activity"/>
    <property type="evidence" value="ECO:0007669"/>
    <property type="project" value="TreeGrafter"/>
</dbReference>
<dbReference type="InterPro" id="IPR058923">
    <property type="entry name" value="RCC1-like_dom"/>
</dbReference>
<dbReference type="InterPro" id="IPR000408">
    <property type="entry name" value="Reg_chr_condens"/>
</dbReference>
<organism evidence="5 6">
    <name type="scientific">Cyphellophora europaea (strain CBS 101466)</name>
    <name type="common">Phialophora europaea</name>
    <dbReference type="NCBI Taxonomy" id="1220924"/>
    <lineage>
        <taxon>Eukaryota</taxon>
        <taxon>Fungi</taxon>
        <taxon>Dikarya</taxon>
        <taxon>Ascomycota</taxon>
        <taxon>Pezizomycotina</taxon>
        <taxon>Eurotiomycetes</taxon>
        <taxon>Chaetothyriomycetidae</taxon>
        <taxon>Chaetothyriales</taxon>
        <taxon>Cyphellophoraceae</taxon>
        <taxon>Cyphellophora</taxon>
    </lineage>
</organism>
<dbReference type="SUPFAM" id="SSF50985">
    <property type="entry name" value="RCC1/BLIP-II"/>
    <property type="match status" value="1"/>
</dbReference>
<dbReference type="RefSeq" id="XP_008714729.1">
    <property type="nucleotide sequence ID" value="XM_008716507.1"/>
</dbReference>
<dbReference type="eggNOG" id="KOG1426">
    <property type="taxonomic scope" value="Eukaryota"/>
</dbReference>
<feature type="repeat" description="RCC1" evidence="3">
    <location>
        <begin position="3"/>
        <end position="59"/>
    </location>
</feature>
<feature type="repeat" description="RCC1" evidence="3">
    <location>
        <begin position="115"/>
        <end position="172"/>
    </location>
</feature>
<dbReference type="OrthoDB" id="5370059at2759"/>
<feature type="domain" description="RCC1-like" evidence="4">
    <location>
        <begin position="5"/>
        <end position="353"/>
    </location>
</feature>
<name>W2S4M0_CYPE1</name>
<accession>W2S4M0</accession>
<dbReference type="Gene3D" id="2.130.10.30">
    <property type="entry name" value="Regulator of chromosome condensation 1/beta-lactamase-inhibitor protein II"/>
    <property type="match status" value="2"/>
</dbReference>
<evidence type="ECO:0000256" key="1">
    <source>
        <dbReference type="ARBA" id="ARBA00022658"/>
    </source>
</evidence>
<gene>
    <name evidence="5" type="ORF">HMPREF1541_02151</name>
</gene>
<keyword evidence="6" id="KW-1185">Reference proteome</keyword>
<reference evidence="5 6" key="1">
    <citation type="submission" date="2013-03" db="EMBL/GenBank/DDBJ databases">
        <title>The Genome Sequence of Phialophora europaea CBS 101466.</title>
        <authorList>
            <consortium name="The Broad Institute Genomics Platform"/>
            <person name="Cuomo C."/>
            <person name="de Hoog S."/>
            <person name="Gorbushina A."/>
            <person name="Walker B."/>
            <person name="Young S.K."/>
            <person name="Zeng Q."/>
            <person name="Gargeya S."/>
            <person name="Fitzgerald M."/>
            <person name="Haas B."/>
            <person name="Abouelleil A."/>
            <person name="Allen A.W."/>
            <person name="Alvarado L."/>
            <person name="Arachchi H.M."/>
            <person name="Berlin A.M."/>
            <person name="Chapman S.B."/>
            <person name="Gainer-Dewar J."/>
            <person name="Goldberg J."/>
            <person name="Griggs A."/>
            <person name="Gujja S."/>
            <person name="Hansen M."/>
            <person name="Howarth C."/>
            <person name="Imamovic A."/>
            <person name="Ireland A."/>
            <person name="Larimer J."/>
            <person name="McCowan C."/>
            <person name="Murphy C."/>
            <person name="Pearson M."/>
            <person name="Poon T.W."/>
            <person name="Priest M."/>
            <person name="Roberts A."/>
            <person name="Saif S."/>
            <person name="Shea T."/>
            <person name="Sisk P."/>
            <person name="Sykes S."/>
            <person name="Wortman J."/>
            <person name="Nusbaum C."/>
            <person name="Birren B."/>
        </authorList>
    </citation>
    <scope>NUCLEOTIDE SEQUENCE [LARGE SCALE GENOMIC DNA]</scope>
    <source>
        <strain evidence="5 6">CBS 101466</strain>
    </source>
</reference>
<dbReference type="FunCoup" id="W2S4M0">
    <property type="interactions" value="93"/>
</dbReference>
<dbReference type="GeneID" id="19969490"/>
<evidence type="ECO:0000313" key="5">
    <source>
        <dbReference type="EMBL" id="ETN42993.1"/>
    </source>
</evidence>
<evidence type="ECO:0000256" key="3">
    <source>
        <dbReference type="PROSITE-ProRule" id="PRU00235"/>
    </source>
</evidence>
<evidence type="ECO:0000259" key="4">
    <source>
        <dbReference type="Pfam" id="PF25390"/>
    </source>
</evidence>
<feature type="repeat" description="RCC1" evidence="3">
    <location>
        <begin position="173"/>
        <end position="224"/>
    </location>
</feature>
<dbReference type="PRINTS" id="PR00633">
    <property type="entry name" value="RCCNDNSATION"/>
</dbReference>
<feature type="repeat" description="RCC1" evidence="3">
    <location>
        <begin position="302"/>
        <end position="358"/>
    </location>
</feature>
<dbReference type="VEuPathDB" id="FungiDB:HMPREF1541_02151"/>
<proteinExistence type="predicted"/>
<dbReference type="HOGENOM" id="CLU_005210_0_0_1"/>
<protein>
    <recommendedName>
        <fullName evidence="4">RCC1-like domain-containing protein</fullName>
    </recommendedName>
</protein>
<dbReference type="AlphaFoldDB" id="W2S4M0"/>
<sequence>MTFRILAFGSNGSGQLGVGHVEDTSSPQQCQFATNEWQPGETVSQIAAGGNHTLLLTTAGRVFASGSNDNGRCGTVGQMATCNTFHSVIIPQQELGRVTHVAATWEASFFVVDAQRIYSCGSGAKGELGLGVDRAICKVPELVVDLADFENGQTRVAELKASMGHVVLVADQGDLFGWGGCRRGQLGEEIADAKVIWSPRKISIASSVRTVALGRDFTYMVGSNGICRLMGNNKHFPDIDSIHNFHPQNEVFAGWSNIFIRNEEQLVGFGRNNHGQLPPQHLSASKYFAAGSEHCLALTHDNRLLSWGWGEHGNCGRPLDDQGKVAGRFNEIPMDLTENESVSLVAAGCATSFVVVSKAD</sequence>
<dbReference type="EMBL" id="KB822718">
    <property type="protein sequence ID" value="ETN42993.1"/>
    <property type="molecule type" value="Genomic_DNA"/>
</dbReference>